<name>A0ACD3B8E0_9AGAR</name>
<accession>A0ACD3B8E0</accession>
<proteinExistence type="predicted"/>
<evidence type="ECO:0000313" key="2">
    <source>
        <dbReference type="Proteomes" id="UP000308600"/>
    </source>
</evidence>
<reference evidence="1 2" key="1">
    <citation type="journal article" date="2019" name="Nat. Ecol. Evol.">
        <title>Megaphylogeny resolves global patterns of mushroom evolution.</title>
        <authorList>
            <person name="Varga T."/>
            <person name="Krizsan K."/>
            <person name="Foldi C."/>
            <person name="Dima B."/>
            <person name="Sanchez-Garcia M."/>
            <person name="Sanchez-Ramirez S."/>
            <person name="Szollosi G.J."/>
            <person name="Szarkandi J.G."/>
            <person name="Papp V."/>
            <person name="Albert L."/>
            <person name="Andreopoulos W."/>
            <person name="Angelini C."/>
            <person name="Antonin V."/>
            <person name="Barry K.W."/>
            <person name="Bougher N.L."/>
            <person name="Buchanan P."/>
            <person name="Buyck B."/>
            <person name="Bense V."/>
            <person name="Catcheside P."/>
            <person name="Chovatia M."/>
            <person name="Cooper J."/>
            <person name="Damon W."/>
            <person name="Desjardin D."/>
            <person name="Finy P."/>
            <person name="Geml J."/>
            <person name="Haridas S."/>
            <person name="Hughes K."/>
            <person name="Justo A."/>
            <person name="Karasinski D."/>
            <person name="Kautmanova I."/>
            <person name="Kiss B."/>
            <person name="Kocsube S."/>
            <person name="Kotiranta H."/>
            <person name="LaButti K.M."/>
            <person name="Lechner B.E."/>
            <person name="Liimatainen K."/>
            <person name="Lipzen A."/>
            <person name="Lukacs Z."/>
            <person name="Mihaltcheva S."/>
            <person name="Morgado L.N."/>
            <person name="Niskanen T."/>
            <person name="Noordeloos M.E."/>
            <person name="Ohm R.A."/>
            <person name="Ortiz-Santana B."/>
            <person name="Ovrebo C."/>
            <person name="Racz N."/>
            <person name="Riley R."/>
            <person name="Savchenko A."/>
            <person name="Shiryaev A."/>
            <person name="Soop K."/>
            <person name="Spirin V."/>
            <person name="Szebenyi C."/>
            <person name="Tomsovsky M."/>
            <person name="Tulloss R.E."/>
            <person name="Uehling J."/>
            <person name="Grigoriev I.V."/>
            <person name="Vagvolgyi C."/>
            <person name="Papp T."/>
            <person name="Martin F.M."/>
            <person name="Miettinen O."/>
            <person name="Hibbett D.S."/>
            <person name="Nagy L.G."/>
        </authorList>
    </citation>
    <scope>NUCLEOTIDE SEQUENCE [LARGE SCALE GENOMIC DNA]</scope>
    <source>
        <strain evidence="1 2">NL-1719</strain>
    </source>
</reference>
<protein>
    <submittedName>
        <fullName evidence="1">Uncharacterized protein</fullName>
    </submittedName>
</protein>
<organism evidence="1 2">
    <name type="scientific">Pluteus cervinus</name>
    <dbReference type="NCBI Taxonomy" id="181527"/>
    <lineage>
        <taxon>Eukaryota</taxon>
        <taxon>Fungi</taxon>
        <taxon>Dikarya</taxon>
        <taxon>Basidiomycota</taxon>
        <taxon>Agaricomycotina</taxon>
        <taxon>Agaricomycetes</taxon>
        <taxon>Agaricomycetidae</taxon>
        <taxon>Agaricales</taxon>
        <taxon>Pluteineae</taxon>
        <taxon>Pluteaceae</taxon>
        <taxon>Pluteus</taxon>
    </lineage>
</organism>
<dbReference type="EMBL" id="ML208271">
    <property type="protein sequence ID" value="TFK73947.1"/>
    <property type="molecule type" value="Genomic_DNA"/>
</dbReference>
<gene>
    <name evidence="1" type="ORF">BDN72DRAFT_813484</name>
</gene>
<keyword evidence="2" id="KW-1185">Reference proteome</keyword>
<evidence type="ECO:0000313" key="1">
    <source>
        <dbReference type="EMBL" id="TFK73947.1"/>
    </source>
</evidence>
<dbReference type="Proteomes" id="UP000308600">
    <property type="component" value="Unassembled WGS sequence"/>
</dbReference>
<sequence length="267" mass="29952">MPDIRLTALVLLSVVVVTGTYYSVTNETYLDTSNPSLTHLSHHLSKTHYFASKSNFLNVYFIKQAWGWTTLVFFLTWFTSPSAARAKRRILKWGVETAVWLAFAGWFFGPAIIERFIVASGGECVLSLPSGDYITLPEELCYAGASVSPRTHPELFKSTFVLSPDWRARPRLRKGHDVSGHTFLLAMAILFLVDQLRPSLRERVWSPLHKVAITLHVALIAIWFVAVLTTSLYFHVPFEKYTGLALGIAGFAISQIIPDGPIRSSKH</sequence>